<dbReference type="SMART" id="SM00388">
    <property type="entry name" value="HisKA"/>
    <property type="match status" value="1"/>
</dbReference>
<comment type="catalytic activity">
    <reaction evidence="1">
        <text>ATP + protein L-histidine = ADP + protein N-phospho-L-histidine.</text>
        <dbReference type="EC" id="2.7.13.3"/>
    </reaction>
</comment>
<evidence type="ECO:0000256" key="12">
    <source>
        <dbReference type="SAM" id="Phobius"/>
    </source>
</evidence>
<dbReference type="Gene3D" id="1.10.287.130">
    <property type="match status" value="1"/>
</dbReference>
<evidence type="ECO:0000259" key="13">
    <source>
        <dbReference type="PROSITE" id="PS50109"/>
    </source>
</evidence>
<keyword evidence="16" id="KW-1185">Reference proteome</keyword>
<name>A0ABP8AX13_9ACTN</name>
<keyword evidence="9" id="KW-0902">Two-component regulatory system</keyword>
<dbReference type="GO" id="GO:0016301">
    <property type="term" value="F:kinase activity"/>
    <property type="evidence" value="ECO:0007669"/>
    <property type="project" value="UniProtKB-KW"/>
</dbReference>
<dbReference type="InterPro" id="IPR005467">
    <property type="entry name" value="His_kinase_dom"/>
</dbReference>
<dbReference type="InterPro" id="IPR036890">
    <property type="entry name" value="HATPase_C_sf"/>
</dbReference>
<evidence type="ECO:0000256" key="11">
    <source>
        <dbReference type="SAM" id="MobiDB-lite"/>
    </source>
</evidence>
<evidence type="ECO:0000256" key="2">
    <source>
        <dbReference type="ARBA" id="ARBA00004236"/>
    </source>
</evidence>
<dbReference type="Gene3D" id="6.10.340.10">
    <property type="match status" value="1"/>
</dbReference>
<evidence type="ECO:0000256" key="10">
    <source>
        <dbReference type="ARBA" id="ARBA00023136"/>
    </source>
</evidence>
<comment type="caution">
    <text evidence="15">The sequence shown here is derived from an EMBL/GenBank/DDBJ whole genome shotgun (WGS) entry which is preliminary data.</text>
</comment>
<evidence type="ECO:0000259" key="14">
    <source>
        <dbReference type="PROSITE" id="PS50885"/>
    </source>
</evidence>
<evidence type="ECO:0000256" key="9">
    <source>
        <dbReference type="ARBA" id="ARBA00023012"/>
    </source>
</evidence>
<dbReference type="CDD" id="cd00082">
    <property type="entry name" value="HisKA"/>
    <property type="match status" value="1"/>
</dbReference>
<dbReference type="Pfam" id="PF02518">
    <property type="entry name" value="HATPase_c"/>
    <property type="match status" value="1"/>
</dbReference>
<keyword evidence="10 12" id="KW-0472">Membrane</keyword>
<keyword evidence="8 12" id="KW-1133">Transmembrane helix</keyword>
<dbReference type="PANTHER" id="PTHR45436">
    <property type="entry name" value="SENSOR HISTIDINE KINASE YKOH"/>
    <property type="match status" value="1"/>
</dbReference>
<dbReference type="PANTHER" id="PTHR45436:SF5">
    <property type="entry name" value="SENSOR HISTIDINE KINASE TRCS"/>
    <property type="match status" value="1"/>
</dbReference>
<evidence type="ECO:0000256" key="4">
    <source>
        <dbReference type="ARBA" id="ARBA00022553"/>
    </source>
</evidence>
<sequence length="510" mass="55045">MKTSRLRSIQARYTIITTMLLLVILSLVGTSIDMAIRYRIQDDVFGNTERVASQWSALVRIGNIPDPIPVSAPVDLVQLVNSHGVVVNSSRQAMGMAPISASRPPPDDRFQQLTEGSLMVMAIRVSPAADSPVVYAGLEEPAILHKHHLEYFISAGALVLLALAAWMTWCVVGRTLRPVAAIRARMSEITVSDLSLRVPIPPGEDEIALLARTANQTLARLEEAVEQQRRFASTASHELRTPIAGLRVQLEEALLYPDDTDLRETVRGALTASGRLEAIVNDLLQLARLRAADPAPQELIDLGALVTEEAAQGTGIPVRVHVAARVWVHGSRIQLIRVVGNLLSNARRHADSRVEVSVGFEDGKAVVAVVDDGAGIAPADRERVFERFTRLDDGRLRDSGGSGLGLAISRDIAHAHQGTLLIEDSPRGARFVLRLPLSDTQPLGTDPEAQRNGTARRAADKEITAKSTSKSTAKTTAKSTGKSTGKEGSGEGEEDADKEHPAHSAGHRRR</sequence>
<dbReference type="Gene3D" id="3.30.565.10">
    <property type="entry name" value="Histidine kinase-like ATPase, C-terminal domain"/>
    <property type="match status" value="1"/>
</dbReference>
<dbReference type="CDD" id="cd06225">
    <property type="entry name" value="HAMP"/>
    <property type="match status" value="1"/>
</dbReference>
<protein>
    <recommendedName>
        <fullName evidence="3">histidine kinase</fullName>
        <ecNumber evidence="3">2.7.13.3</ecNumber>
    </recommendedName>
</protein>
<dbReference type="Proteomes" id="UP001501251">
    <property type="component" value="Unassembled WGS sequence"/>
</dbReference>
<feature type="transmembrane region" description="Helical" evidence="12">
    <location>
        <begin position="12"/>
        <end position="32"/>
    </location>
</feature>
<evidence type="ECO:0000256" key="8">
    <source>
        <dbReference type="ARBA" id="ARBA00022989"/>
    </source>
</evidence>
<dbReference type="Pfam" id="PF00512">
    <property type="entry name" value="HisKA"/>
    <property type="match status" value="1"/>
</dbReference>
<keyword evidence="6 12" id="KW-0812">Transmembrane</keyword>
<evidence type="ECO:0000256" key="6">
    <source>
        <dbReference type="ARBA" id="ARBA00022692"/>
    </source>
</evidence>
<dbReference type="SUPFAM" id="SSF47384">
    <property type="entry name" value="Homodimeric domain of signal transducing histidine kinase"/>
    <property type="match status" value="1"/>
</dbReference>
<evidence type="ECO:0000313" key="15">
    <source>
        <dbReference type="EMBL" id="GAA4192657.1"/>
    </source>
</evidence>
<dbReference type="SMART" id="SM00387">
    <property type="entry name" value="HATPase_c"/>
    <property type="match status" value="1"/>
</dbReference>
<dbReference type="InterPro" id="IPR050428">
    <property type="entry name" value="TCS_sensor_his_kinase"/>
</dbReference>
<dbReference type="SUPFAM" id="SSF55874">
    <property type="entry name" value="ATPase domain of HSP90 chaperone/DNA topoisomerase II/histidine kinase"/>
    <property type="match status" value="1"/>
</dbReference>
<keyword evidence="7 15" id="KW-0418">Kinase</keyword>
<feature type="region of interest" description="Disordered" evidence="11">
    <location>
        <begin position="438"/>
        <end position="510"/>
    </location>
</feature>
<dbReference type="Pfam" id="PF00672">
    <property type="entry name" value="HAMP"/>
    <property type="match status" value="1"/>
</dbReference>
<organism evidence="15 16">
    <name type="scientific">Streptosporangium oxazolinicum</name>
    <dbReference type="NCBI Taxonomy" id="909287"/>
    <lineage>
        <taxon>Bacteria</taxon>
        <taxon>Bacillati</taxon>
        <taxon>Actinomycetota</taxon>
        <taxon>Actinomycetes</taxon>
        <taxon>Streptosporangiales</taxon>
        <taxon>Streptosporangiaceae</taxon>
        <taxon>Streptosporangium</taxon>
    </lineage>
</organism>
<dbReference type="RefSeq" id="WP_344918902.1">
    <property type="nucleotide sequence ID" value="NZ_BAABAQ010000005.1"/>
</dbReference>
<dbReference type="SMART" id="SM00304">
    <property type="entry name" value="HAMP"/>
    <property type="match status" value="1"/>
</dbReference>
<dbReference type="InterPro" id="IPR004358">
    <property type="entry name" value="Sig_transdc_His_kin-like_C"/>
</dbReference>
<dbReference type="EMBL" id="BAABAQ010000005">
    <property type="protein sequence ID" value="GAA4192657.1"/>
    <property type="molecule type" value="Genomic_DNA"/>
</dbReference>
<evidence type="ECO:0000256" key="3">
    <source>
        <dbReference type="ARBA" id="ARBA00012438"/>
    </source>
</evidence>
<dbReference type="InterPro" id="IPR003660">
    <property type="entry name" value="HAMP_dom"/>
</dbReference>
<feature type="transmembrane region" description="Helical" evidence="12">
    <location>
        <begin position="151"/>
        <end position="176"/>
    </location>
</feature>
<feature type="domain" description="HAMP" evidence="14">
    <location>
        <begin position="173"/>
        <end position="226"/>
    </location>
</feature>
<feature type="domain" description="Histidine kinase" evidence="13">
    <location>
        <begin position="234"/>
        <end position="439"/>
    </location>
</feature>
<reference evidence="16" key="1">
    <citation type="journal article" date="2019" name="Int. J. Syst. Evol. Microbiol.">
        <title>The Global Catalogue of Microorganisms (GCM) 10K type strain sequencing project: providing services to taxonomists for standard genome sequencing and annotation.</title>
        <authorList>
            <consortium name="The Broad Institute Genomics Platform"/>
            <consortium name="The Broad Institute Genome Sequencing Center for Infectious Disease"/>
            <person name="Wu L."/>
            <person name="Ma J."/>
        </authorList>
    </citation>
    <scope>NUCLEOTIDE SEQUENCE [LARGE SCALE GENOMIC DNA]</scope>
    <source>
        <strain evidence="16">JCM 17388</strain>
    </source>
</reference>
<evidence type="ECO:0000256" key="1">
    <source>
        <dbReference type="ARBA" id="ARBA00000085"/>
    </source>
</evidence>
<dbReference type="InterPro" id="IPR036097">
    <property type="entry name" value="HisK_dim/P_sf"/>
</dbReference>
<feature type="compositionally biased region" description="Low complexity" evidence="11">
    <location>
        <begin position="465"/>
        <end position="483"/>
    </location>
</feature>
<evidence type="ECO:0000256" key="5">
    <source>
        <dbReference type="ARBA" id="ARBA00022679"/>
    </source>
</evidence>
<dbReference type="PROSITE" id="PS50885">
    <property type="entry name" value="HAMP"/>
    <property type="match status" value="1"/>
</dbReference>
<accession>A0ABP8AX13</accession>
<dbReference type="InterPro" id="IPR003594">
    <property type="entry name" value="HATPase_dom"/>
</dbReference>
<evidence type="ECO:0000256" key="7">
    <source>
        <dbReference type="ARBA" id="ARBA00022777"/>
    </source>
</evidence>
<dbReference type="SUPFAM" id="SSF158472">
    <property type="entry name" value="HAMP domain-like"/>
    <property type="match status" value="1"/>
</dbReference>
<gene>
    <name evidence="15" type="ORF">GCM10022252_34400</name>
</gene>
<comment type="subcellular location">
    <subcellularLocation>
        <location evidence="2">Cell membrane</location>
    </subcellularLocation>
</comment>
<keyword evidence="4" id="KW-0597">Phosphoprotein</keyword>
<dbReference type="EC" id="2.7.13.3" evidence="3"/>
<dbReference type="PRINTS" id="PR00344">
    <property type="entry name" value="BCTRLSENSOR"/>
</dbReference>
<proteinExistence type="predicted"/>
<keyword evidence="5" id="KW-0808">Transferase</keyword>
<dbReference type="InterPro" id="IPR003661">
    <property type="entry name" value="HisK_dim/P_dom"/>
</dbReference>
<evidence type="ECO:0000313" key="16">
    <source>
        <dbReference type="Proteomes" id="UP001501251"/>
    </source>
</evidence>
<dbReference type="PROSITE" id="PS50109">
    <property type="entry name" value="HIS_KIN"/>
    <property type="match status" value="1"/>
</dbReference>